<feature type="domain" description="Tyrosine specific protein phosphatases" evidence="9">
    <location>
        <begin position="127"/>
        <end position="185"/>
    </location>
</feature>
<dbReference type="GO" id="GO:0004725">
    <property type="term" value="F:protein tyrosine phosphatase activity"/>
    <property type="evidence" value="ECO:0007669"/>
    <property type="project" value="UniProtKB-EC"/>
</dbReference>
<feature type="domain" description="Tyrosine-protein phosphatase" evidence="8">
    <location>
        <begin position="34"/>
        <end position="205"/>
    </location>
</feature>
<dbReference type="InterPro" id="IPR000340">
    <property type="entry name" value="Dual-sp_phosphatase_cat-dom"/>
</dbReference>
<dbReference type="FunFam" id="3.90.190.10:FF:000157">
    <property type="entry name" value="Protein-tyrosine phosphatase"/>
    <property type="match status" value="1"/>
</dbReference>
<comment type="catalytic activity">
    <reaction evidence="4 7">
        <text>O-phospho-L-seryl-[protein] + H2O = L-seryl-[protein] + phosphate</text>
        <dbReference type="Rhea" id="RHEA:20629"/>
        <dbReference type="Rhea" id="RHEA-COMP:9863"/>
        <dbReference type="Rhea" id="RHEA-COMP:11604"/>
        <dbReference type="ChEBI" id="CHEBI:15377"/>
        <dbReference type="ChEBI" id="CHEBI:29999"/>
        <dbReference type="ChEBI" id="CHEBI:43474"/>
        <dbReference type="ChEBI" id="CHEBI:83421"/>
        <dbReference type="EC" id="3.1.3.16"/>
    </reaction>
</comment>
<dbReference type="AlphaFoldDB" id="A0A0P6DTK8"/>
<evidence type="ECO:0000256" key="7">
    <source>
        <dbReference type="RuleBase" id="RU366038"/>
    </source>
</evidence>
<evidence type="ECO:0000256" key="5">
    <source>
        <dbReference type="ARBA" id="ARBA00048336"/>
    </source>
</evidence>
<dbReference type="SUPFAM" id="SSF52799">
    <property type="entry name" value="(Phosphotyrosine protein) phosphatases II"/>
    <property type="match status" value="1"/>
</dbReference>
<dbReference type="PANTHER" id="PTHR45682">
    <property type="entry name" value="AGAP008228-PA"/>
    <property type="match status" value="1"/>
</dbReference>
<dbReference type="EC" id="3.1.3.16" evidence="7"/>
<evidence type="ECO:0000256" key="3">
    <source>
        <dbReference type="ARBA" id="ARBA00022912"/>
    </source>
</evidence>
<dbReference type="EMBL" id="LRGB01002860">
    <property type="protein sequence ID" value="KZS05861.1"/>
    <property type="molecule type" value="Genomic_DNA"/>
</dbReference>
<dbReference type="Proteomes" id="UP000076858">
    <property type="component" value="Unassembled WGS sequence"/>
</dbReference>
<accession>A0A0P6DTK8</accession>
<dbReference type="EC" id="3.1.3.48" evidence="7"/>
<evidence type="ECO:0000313" key="11">
    <source>
        <dbReference type="EMBL" id="KZS05861.1"/>
    </source>
</evidence>
<dbReference type="PROSITE" id="PS00383">
    <property type="entry name" value="TYR_PHOSPHATASE_1"/>
    <property type="match status" value="1"/>
</dbReference>
<keyword evidence="3 7" id="KW-0904">Protein phosphatase</keyword>
<keyword evidence="12" id="KW-1185">Reference proteome</keyword>
<dbReference type="Pfam" id="PF00782">
    <property type="entry name" value="DSPc"/>
    <property type="match status" value="1"/>
</dbReference>
<comment type="similarity">
    <text evidence="1 7">Belongs to the protein-tyrosine phosphatase family. Non-receptor class dual specificity subfamily.</text>
</comment>
<reference evidence="10" key="1">
    <citation type="submission" date="2015-10" db="EMBL/GenBank/DDBJ databases">
        <title>EvidentialGene: Evidence-directed Construction of Complete mRNA Transcriptomes without Genomes.</title>
        <authorList>
            <person name="Gilbert D.G."/>
        </authorList>
    </citation>
    <scope>NUCLEOTIDE SEQUENCE</scope>
</reference>
<dbReference type="GO" id="GO:0033549">
    <property type="term" value="F:MAP kinase phosphatase activity"/>
    <property type="evidence" value="ECO:0007669"/>
    <property type="project" value="TreeGrafter"/>
</dbReference>
<dbReference type="PANTHER" id="PTHR45682:SF1">
    <property type="entry name" value="DUAL SPECIFICITY PROTEIN PHOSPHATASE 3"/>
    <property type="match status" value="1"/>
</dbReference>
<organism evidence="10">
    <name type="scientific">Daphnia magna</name>
    <dbReference type="NCBI Taxonomy" id="35525"/>
    <lineage>
        <taxon>Eukaryota</taxon>
        <taxon>Metazoa</taxon>
        <taxon>Ecdysozoa</taxon>
        <taxon>Arthropoda</taxon>
        <taxon>Crustacea</taxon>
        <taxon>Branchiopoda</taxon>
        <taxon>Diplostraca</taxon>
        <taxon>Cladocera</taxon>
        <taxon>Anomopoda</taxon>
        <taxon>Daphniidae</taxon>
        <taxon>Daphnia</taxon>
    </lineage>
</organism>
<evidence type="ECO:0000256" key="2">
    <source>
        <dbReference type="ARBA" id="ARBA00022801"/>
    </source>
</evidence>
<evidence type="ECO:0000256" key="6">
    <source>
        <dbReference type="PIRSR" id="PIRSR620405-1"/>
    </source>
</evidence>
<dbReference type="InterPro" id="IPR003595">
    <property type="entry name" value="Tyr_Pase_cat"/>
</dbReference>
<dbReference type="EMBL" id="GDIQ01072573">
    <property type="protein sequence ID" value="JAN22164.1"/>
    <property type="molecule type" value="Transcribed_RNA"/>
</dbReference>
<evidence type="ECO:0000313" key="10">
    <source>
        <dbReference type="EMBL" id="JAN22164.1"/>
    </source>
</evidence>
<dbReference type="GO" id="GO:0008138">
    <property type="term" value="F:protein tyrosine/serine/threonine phosphatase activity"/>
    <property type="evidence" value="ECO:0007669"/>
    <property type="project" value="UniProtKB-UniRule"/>
</dbReference>
<dbReference type="InterPro" id="IPR020405">
    <property type="entry name" value="Atypical_DUSP_subfamA"/>
</dbReference>
<evidence type="ECO:0000256" key="4">
    <source>
        <dbReference type="ARBA" id="ARBA00047761"/>
    </source>
</evidence>
<dbReference type="SMART" id="SM00404">
    <property type="entry name" value="PTPc_motif"/>
    <property type="match status" value="1"/>
</dbReference>
<dbReference type="InterPro" id="IPR000387">
    <property type="entry name" value="Tyr_Pase_dom"/>
</dbReference>
<evidence type="ECO:0000259" key="8">
    <source>
        <dbReference type="PROSITE" id="PS50054"/>
    </source>
</evidence>
<feature type="active site" description="Phosphocysteine intermediate" evidence="6">
    <location>
        <position position="150"/>
    </location>
</feature>
<dbReference type="InterPro" id="IPR016130">
    <property type="entry name" value="Tyr_Pase_AS"/>
</dbReference>
<sequence length="226" mass="24625">MPSTSWRSHFLPSCSVAELQDIADGMSGFVLPTEPANEVYPGVLLGDAPTALSTYKLNQLGVTHVVNVAQAPTISTYPPSDTLKHSKWQDWGAVGGFVRTSEAYYRHVGMEFLGIPAYDTITFNLSRYFYEAACFIDEALASGGTVLVHCHAGISRSATIVAAFLMIKRGMTAQEAIRIIRSRRPIRPNSGFMQQLCDLNETLLGERRRARADLAARNGGTSVAVL</sequence>
<dbReference type="STRING" id="35525.A0A0P6DTK8"/>
<keyword evidence="2 7" id="KW-0378">Hydrolase</keyword>
<dbReference type="GO" id="GO:0005737">
    <property type="term" value="C:cytoplasm"/>
    <property type="evidence" value="ECO:0007669"/>
    <property type="project" value="TreeGrafter"/>
</dbReference>
<dbReference type="Gene3D" id="3.90.190.10">
    <property type="entry name" value="Protein tyrosine phosphatase superfamily"/>
    <property type="match status" value="1"/>
</dbReference>
<dbReference type="InterPro" id="IPR020422">
    <property type="entry name" value="TYR_PHOSPHATASE_DUAL_dom"/>
</dbReference>
<evidence type="ECO:0000259" key="9">
    <source>
        <dbReference type="PROSITE" id="PS50056"/>
    </source>
</evidence>
<dbReference type="PROSITE" id="PS50056">
    <property type="entry name" value="TYR_PHOSPHATASE_2"/>
    <property type="match status" value="1"/>
</dbReference>
<comment type="catalytic activity">
    <reaction evidence="5 7">
        <text>O-phospho-L-threonyl-[protein] + H2O = L-threonyl-[protein] + phosphate</text>
        <dbReference type="Rhea" id="RHEA:47004"/>
        <dbReference type="Rhea" id="RHEA-COMP:11060"/>
        <dbReference type="Rhea" id="RHEA-COMP:11605"/>
        <dbReference type="ChEBI" id="CHEBI:15377"/>
        <dbReference type="ChEBI" id="CHEBI:30013"/>
        <dbReference type="ChEBI" id="CHEBI:43474"/>
        <dbReference type="ChEBI" id="CHEBI:61977"/>
        <dbReference type="EC" id="3.1.3.16"/>
    </reaction>
</comment>
<gene>
    <name evidence="11" type="ORF">APZ42_030859</name>
</gene>
<evidence type="ECO:0000256" key="1">
    <source>
        <dbReference type="ARBA" id="ARBA00008601"/>
    </source>
</evidence>
<comment type="function">
    <text evidence="7">Dual specificity phosphatase able to dephosphorylate phosphotyrosine, phosphoserine and phosphothreonine residues, with a preference for phosphotyrosine as a substrate.</text>
</comment>
<name>A0A0P6DTK8_9CRUS</name>
<comment type="catalytic activity">
    <reaction evidence="7">
        <text>O-phospho-L-tyrosyl-[protein] + H2O = L-tyrosyl-[protein] + phosphate</text>
        <dbReference type="Rhea" id="RHEA:10684"/>
        <dbReference type="Rhea" id="RHEA-COMP:10136"/>
        <dbReference type="Rhea" id="RHEA-COMP:20101"/>
        <dbReference type="ChEBI" id="CHEBI:15377"/>
        <dbReference type="ChEBI" id="CHEBI:43474"/>
        <dbReference type="ChEBI" id="CHEBI:46858"/>
        <dbReference type="ChEBI" id="CHEBI:61978"/>
        <dbReference type="EC" id="3.1.3.48"/>
    </reaction>
</comment>
<dbReference type="PROSITE" id="PS50054">
    <property type="entry name" value="TYR_PHOSPHATASE_DUAL"/>
    <property type="match status" value="1"/>
</dbReference>
<dbReference type="OrthoDB" id="253091at2759"/>
<dbReference type="GO" id="GO:0043409">
    <property type="term" value="P:negative regulation of MAPK cascade"/>
    <property type="evidence" value="ECO:0007669"/>
    <property type="project" value="TreeGrafter"/>
</dbReference>
<dbReference type="GO" id="GO:0004722">
    <property type="term" value="F:protein serine/threonine phosphatase activity"/>
    <property type="evidence" value="ECO:0007669"/>
    <property type="project" value="UniProtKB-EC"/>
</dbReference>
<dbReference type="PRINTS" id="PR01909">
    <property type="entry name" value="ADSPHPHTASEA"/>
</dbReference>
<reference evidence="11 12" key="2">
    <citation type="submission" date="2016-03" db="EMBL/GenBank/DDBJ databases">
        <title>EvidentialGene: Evidence-directed Construction of Genes on Genomes.</title>
        <authorList>
            <person name="Gilbert D.G."/>
            <person name="Choi J.-H."/>
            <person name="Mockaitis K."/>
            <person name="Colbourne J."/>
            <person name="Pfrender M."/>
        </authorList>
    </citation>
    <scope>NUCLEOTIDE SEQUENCE [LARGE SCALE GENOMIC DNA]</scope>
    <source>
        <strain evidence="11 12">Xinb3</strain>
        <tissue evidence="11">Complete organism</tissue>
    </source>
</reference>
<dbReference type="SMART" id="SM00195">
    <property type="entry name" value="DSPc"/>
    <property type="match status" value="1"/>
</dbReference>
<evidence type="ECO:0000313" key="12">
    <source>
        <dbReference type="Proteomes" id="UP000076858"/>
    </source>
</evidence>
<proteinExistence type="inferred from homology"/>
<protein>
    <recommendedName>
        <fullName evidence="7">Dual specificity protein phosphatase</fullName>
        <ecNumber evidence="7">3.1.3.16</ecNumber>
        <ecNumber evidence="7">3.1.3.48</ecNumber>
    </recommendedName>
</protein>
<dbReference type="InterPro" id="IPR029021">
    <property type="entry name" value="Prot-tyrosine_phosphatase-like"/>
</dbReference>